<evidence type="ECO:0000313" key="10">
    <source>
        <dbReference type="Proteomes" id="UP001335325"/>
    </source>
</evidence>
<gene>
    <name evidence="9" type="ORF">OIE73_00345</name>
</gene>
<protein>
    <submittedName>
        <fullName evidence="9">MFS transporter</fullName>
    </submittedName>
</protein>
<evidence type="ECO:0000256" key="1">
    <source>
        <dbReference type="ARBA" id="ARBA00004651"/>
    </source>
</evidence>
<evidence type="ECO:0000256" key="6">
    <source>
        <dbReference type="ARBA" id="ARBA00023136"/>
    </source>
</evidence>
<feature type="transmembrane region" description="Helical" evidence="8">
    <location>
        <begin position="233"/>
        <end position="251"/>
    </location>
</feature>
<organism evidence="9 10">
    <name type="scientific">Streptomyces hirsutus</name>
    <dbReference type="NCBI Taxonomy" id="35620"/>
    <lineage>
        <taxon>Bacteria</taxon>
        <taxon>Bacillati</taxon>
        <taxon>Actinomycetota</taxon>
        <taxon>Actinomycetes</taxon>
        <taxon>Kitasatosporales</taxon>
        <taxon>Streptomycetaceae</taxon>
        <taxon>Streptomyces</taxon>
    </lineage>
</organism>
<comment type="subcellular location">
    <subcellularLocation>
        <location evidence="1">Cell membrane</location>
        <topology evidence="1">Multi-pass membrane protein</topology>
    </subcellularLocation>
</comment>
<feature type="transmembrane region" description="Helical" evidence="8">
    <location>
        <begin position="406"/>
        <end position="423"/>
    </location>
</feature>
<dbReference type="SUPFAM" id="SSF103473">
    <property type="entry name" value="MFS general substrate transporter"/>
    <property type="match status" value="1"/>
</dbReference>
<name>A0ABZ1GE18_9ACTN</name>
<evidence type="ECO:0000313" key="9">
    <source>
        <dbReference type="EMBL" id="WSD04377.1"/>
    </source>
</evidence>
<reference evidence="9 10" key="1">
    <citation type="submission" date="2022-10" db="EMBL/GenBank/DDBJ databases">
        <title>The complete genomes of actinobacterial strains from the NBC collection.</title>
        <authorList>
            <person name="Joergensen T.S."/>
            <person name="Alvarez Arevalo M."/>
            <person name="Sterndorff E.B."/>
            <person name="Faurdal D."/>
            <person name="Vuksanovic O."/>
            <person name="Mourched A.-S."/>
            <person name="Charusanti P."/>
            <person name="Shaw S."/>
            <person name="Blin K."/>
            <person name="Weber T."/>
        </authorList>
    </citation>
    <scope>NUCLEOTIDE SEQUENCE [LARGE SCALE GENOMIC DNA]</scope>
    <source>
        <strain evidence="9 10">NBC 01753</strain>
    </source>
</reference>
<keyword evidence="3" id="KW-1003">Cell membrane</keyword>
<evidence type="ECO:0000256" key="5">
    <source>
        <dbReference type="ARBA" id="ARBA00022989"/>
    </source>
</evidence>
<feature type="transmembrane region" description="Helical" evidence="8">
    <location>
        <begin position="379"/>
        <end position="400"/>
    </location>
</feature>
<feature type="transmembrane region" description="Helical" evidence="8">
    <location>
        <begin position="336"/>
        <end position="358"/>
    </location>
</feature>
<evidence type="ECO:0000256" key="4">
    <source>
        <dbReference type="ARBA" id="ARBA00022692"/>
    </source>
</evidence>
<keyword evidence="4 8" id="KW-0812">Transmembrane</keyword>
<feature type="transmembrane region" description="Helical" evidence="8">
    <location>
        <begin position="182"/>
        <end position="212"/>
    </location>
</feature>
<proteinExistence type="predicted"/>
<dbReference type="Proteomes" id="UP001335325">
    <property type="component" value="Chromosome"/>
</dbReference>
<dbReference type="InterPro" id="IPR010290">
    <property type="entry name" value="TM_effector"/>
</dbReference>
<evidence type="ECO:0000256" key="8">
    <source>
        <dbReference type="SAM" id="Phobius"/>
    </source>
</evidence>
<feature type="transmembrane region" description="Helical" evidence="8">
    <location>
        <begin position="45"/>
        <end position="66"/>
    </location>
</feature>
<feature type="region of interest" description="Disordered" evidence="7">
    <location>
        <begin position="1"/>
        <end position="22"/>
    </location>
</feature>
<evidence type="ECO:0000256" key="2">
    <source>
        <dbReference type="ARBA" id="ARBA00022448"/>
    </source>
</evidence>
<feature type="transmembrane region" description="Helical" evidence="8">
    <location>
        <begin position="311"/>
        <end position="330"/>
    </location>
</feature>
<feature type="transmembrane region" description="Helical" evidence="8">
    <location>
        <begin position="271"/>
        <end position="299"/>
    </location>
</feature>
<evidence type="ECO:0000256" key="7">
    <source>
        <dbReference type="SAM" id="MobiDB-lite"/>
    </source>
</evidence>
<dbReference type="RefSeq" id="WP_326750707.1">
    <property type="nucleotide sequence ID" value="NZ_CP109134.1"/>
</dbReference>
<dbReference type="Pfam" id="PF05977">
    <property type="entry name" value="MFS_3"/>
    <property type="match status" value="1"/>
</dbReference>
<dbReference type="InterPro" id="IPR036259">
    <property type="entry name" value="MFS_trans_sf"/>
</dbReference>
<keyword evidence="10" id="KW-1185">Reference proteome</keyword>
<dbReference type="GeneID" id="91540974"/>
<dbReference type="PANTHER" id="PTHR23513:SF6">
    <property type="entry name" value="MAJOR FACILITATOR SUPERFAMILY ASSOCIATED DOMAIN-CONTAINING PROTEIN"/>
    <property type="match status" value="1"/>
</dbReference>
<keyword evidence="5 8" id="KW-1133">Transmembrane helix</keyword>
<evidence type="ECO:0000256" key="3">
    <source>
        <dbReference type="ARBA" id="ARBA00022475"/>
    </source>
</evidence>
<sequence length="444" mass="45129">MPDFDELIPAKPGPDKADEAVTGRPPISFSLRAHPSFAAYLTGEAASLLGTSAHAVALPALAVLVLHANPGQIATLAVLSQAPAFVLALPAGAYVDQHPKRPVLIGSDLVAAAAVAAIPLTALGGMLSFPVLYAVALIVGSATVLHLAVAIAVVPELVPAPLLHEANSRVGSAFSLADTLGAYAGAGVVAALGAVHAFWLDALSYALSAWCATRIRLEHRARPAQERERLGSAMWTGLVFVAHTPVVRPLVPSLSLTGVGATLIEVYRAYYLLTVLDAGALGLGIVTGVCGIGGVIGALKAPRLAGRFGPGPVMLAAFGLYPVLGVPLLLARPGPGWLAVLALTGAVQMAAATCAGTTQRSVRQQLTPAKLQGRAQQTSTWLVSGTRPFASAGAGVLAGAFSVPTAMWTGTAILCLPPLLLLVSRVGRLTAMPLAVVSPIQEAA</sequence>
<dbReference type="EMBL" id="CP109134">
    <property type="protein sequence ID" value="WSD04377.1"/>
    <property type="molecule type" value="Genomic_DNA"/>
</dbReference>
<feature type="transmembrane region" description="Helical" evidence="8">
    <location>
        <begin position="73"/>
        <end position="91"/>
    </location>
</feature>
<feature type="transmembrane region" description="Helical" evidence="8">
    <location>
        <begin position="103"/>
        <end position="124"/>
    </location>
</feature>
<feature type="transmembrane region" description="Helical" evidence="8">
    <location>
        <begin position="131"/>
        <end position="154"/>
    </location>
</feature>
<keyword evidence="6 8" id="KW-0472">Membrane</keyword>
<dbReference type="CDD" id="cd06173">
    <property type="entry name" value="MFS_MefA_like"/>
    <property type="match status" value="1"/>
</dbReference>
<dbReference type="PANTHER" id="PTHR23513">
    <property type="entry name" value="INTEGRAL MEMBRANE EFFLUX PROTEIN-RELATED"/>
    <property type="match status" value="1"/>
</dbReference>
<dbReference type="Gene3D" id="1.20.1250.20">
    <property type="entry name" value="MFS general substrate transporter like domains"/>
    <property type="match status" value="1"/>
</dbReference>
<keyword evidence="2" id="KW-0813">Transport</keyword>
<accession>A0ABZ1GE18</accession>